<reference evidence="2 3" key="1">
    <citation type="submission" date="2020-07" db="EMBL/GenBank/DDBJ databases">
        <title>Complete Genome Sequence of an acetic acid bacterium, Acetobacter aceti JCM20276.</title>
        <authorList>
            <person name="Hirose Y."/>
            <person name="Mihara H."/>
        </authorList>
    </citation>
    <scope>NUCLEOTIDE SEQUENCE [LARGE SCALE GENOMIC DNA]</scope>
    <source>
        <strain evidence="2 3">JCM20276</strain>
    </source>
</reference>
<dbReference type="AlphaFoldDB" id="A0A6S6PMQ6"/>
<evidence type="ECO:0000313" key="2">
    <source>
        <dbReference type="EMBL" id="BCI67971.1"/>
    </source>
</evidence>
<organism evidence="2 3">
    <name type="scientific">Acetobacter aceti</name>
    <dbReference type="NCBI Taxonomy" id="435"/>
    <lineage>
        <taxon>Bacteria</taxon>
        <taxon>Pseudomonadati</taxon>
        <taxon>Pseudomonadota</taxon>
        <taxon>Alphaproteobacteria</taxon>
        <taxon>Acetobacterales</taxon>
        <taxon>Acetobacteraceae</taxon>
        <taxon>Acetobacter</taxon>
        <taxon>Acetobacter subgen. Acetobacter</taxon>
    </lineage>
</organism>
<dbReference type="RefSeq" id="WP_099347295.1">
    <property type="nucleotide sequence ID" value="NZ_AP023326.1"/>
</dbReference>
<evidence type="ECO:0000259" key="1">
    <source>
        <dbReference type="Pfam" id="PF13640"/>
    </source>
</evidence>
<sequence>MTVAALNLDFAALAAKPVEQAPFPHVAVEHFILQDELAVLQTSLPQITSGGSFPPEALALTPLMQNLITQLEGPKLREIIARKFALNLDDAPTMLTIRGRTREKDGRIHCDSTAKRVTILLYLNPPSAAFGRQEGCLRLLNGPDDVENFAVEVPPVNGTLLVFPNGPTTWHGHRQYVGPRYTIQLNYMETGAKARSELRRHKLSALAKKLTFAT</sequence>
<proteinExistence type="predicted"/>
<dbReference type="InterPro" id="IPR044862">
    <property type="entry name" value="Pro_4_hyd_alph_FE2OG_OXY"/>
</dbReference>
<dbReference type="EMBL" id="AP023326">
    <property type="protein sequence ID" value="BCI67971.1"/>
    <property type="molecule type" value="Genomic_DNA"/>
</dbReference>
<protein>
    <recommendedName>
        <fullName evidence="1">Prolyl 4-hydroxylase alpha subunit Fe(2+) 2OG dioxygenase domain-containing protein</fullName>
    </recommendedName>
</protein>
<evidence type="ECO:0000313" key="3">
    <source>
        <dbReference type="Proteomes" id="UP000515220"/>
    </source>
</evidence>
<gene>
    <name evidence="2" type="ORF">AAJCM20276_25950</name>
</gene>
<dbReference type="Pfam" id="PF13640">
    <property type="entry name" value="2OG-FeII_Oxy_3"/>
    <property type="match status" value="1"/>
</dbReference>
<name>A0A6S6PMQ6_ACEAC</name>
<dbReference type="Proteomes" id="UP000515220">
    <property type="component" value="Chromosome"/>
</dbReference>
<accession>A0A6S6PMQ6</accession>
<dbReference type="Gene3D" id="2.60.120.620">
    <property type="entry name" value="q2cbj1_9rhob like domain"/>
    <property type="match status" value="1"/>
</dbReference>
<feature type="domain" description="Prolyl 4-hydroxylase alpha subunit Fe(2+) 2OG dioxygenase" evidence="1">
    <location>
        <begin position="108"/>
        <end position="187"/>
    </location>
</feature>